<keyword evidence="5" id="KW-1185">Reference proteome</keyword>
<comment type="caution">
    <text evidence="4">The sequence shown here is derived from an EMBL/GenBank/DDBJ whole genome shotgun (WGS) entry which is preliminary data.</text>
</comment>
<dbReference type="EMBL" id="BAABDK010000017">
    <property type="protein sequence ID" value="GAA4037746.1"/>
    <property type="molecule type" value="Genomic_DNA"/>
</dbReference>
<proteinExistence type="predicted"/>
<evidence type="ECO:0000256" key="2">
    <source>
        <dbReference type="SAM" id="SignalP"/>
    </source>
</evidence>
<dbReference type="InterPro" id="IPR008979">
    <property type="entry name" value="Galactose-bd-like_sf"/>
</dbReference>
<gene>
    <name evidence="4" type="ORF">GCM10022409_23650</name>
</gene>
<evidence type="ECO:0000259" key="3">
    <source>
        <dbReference type="Pfam" id="PF02018"/>
    </source>
</evidence>
<evidence type="ECO:0000313" key="4">
    <source>
        <dbReference type="EMBL" id="GAA4037746.1"/>
    </source>
</evidence>
<organism evidence="4 5">
    <name type="scientific">Hymenobacter glaciei</name>
    <dbReference type="NCBI Taxonomy" id="877209"/>
    <lineage>
        <taxon>Bacteria</taxon>
        <taxon>Pseudomonadati</taxon>
        <taxon>Bacteroidota</taxon>
        <taxon>Cytophagia</taxon>
        <taxon>Cytophagales</taxon>
        <taxon>Hymenobacteraceae</taxon>
        <taxon>Hymenobacter</taxon>
    </lineage>
</organism>
<evidence type="ECO:0000256" key="1">
    <source>
        <dbReference type="ARBA" id="ARBA00022801"/>
    </source>
</evidence>
<evidence type="ECO:0000313" key="5">
    <source>
        <dbReference type="Proteomes" id="UP001501469"/>
    </source>
</evidence>
<sequence>MAYPAAALSYLFQFMKKPFLFVAAAALATILGACSKDKSADLPEGTVTVNNFENVQGWGGANEVSVTAEKAHSGRYSVMTKPGLDFGYTYVNTLGQMTGGKPKKVTISGWAWVPNKDANATVVLDIKHSATNGSQVYYAGLEMARSVKKFSEWQEVTKTFDLPDSIASINMCKVYMWRGSSPSPVYLDDVTIQVEK</sequence>
<dbReference type="SUPFAM" id="SSF49785">
    <property type="entry name" value="Galactose-binding domain-like"/>
    <property type="match status" value="1"/>
</dbReference>
<feature type="signal peptide" evidence="2">
    <location>
        <begin position="1"/>
        <end position="35"/>
    </location>
</feature>
<keyword evidence="2" id="KW-0732">Signal</keyword>
<feature type="domain" description="CBM-cenC" evidence="3">
    <location>
        <begin position="47"/>
        <end position="168"/>
    </location>
</feature>
<dbReference type="Pfam" id="PF02018">
    <property type="entry name" value="CBM_4_9"/>
    <property type="match status" value="1"/>
</dbReference>
<dbReference type="Gene3D" id="2.60.120.260">
    <property type="entry name" value="Galactose-binding domain-like"/>
    <property type="match status" value="1"/>
</dbReference>
<accession>A0ABP7U884</accession>
<name>A0ABP7U884_9BACT</name>
<protein>
    <recommendedName>
        <fullName evidence="3">CBM-cenC domain-containing protein</fullName>
    </recommendedName>
</protein>
<dbReference type="Proteomes" id="UP001501469">
    <property type="component" value="Unassembled WGS sequence"/>
</dbReference>
<reference evidence="5" key="1">
    <citation type="journal article" date="2019" name="Int. J. Syst. Evol. Microbiol.">
        <title>The Global Catalogue of Microorganisms (GCM) 10K type strain sequencing project: providing services to taxonomists for standard genome sequencing and annotation.</title>
        <authorList>
            <consortium name="The Broad Institute Genomics Platform"/>
            <consortium name="The Broad Institute Genome Sequencing Center for Infectious Disease"/>
            <person name="Wu L."/>
            <person name="Ma J."/>
        </authorList>
    </citation>
    <scope>NUCLEOTIDE SEQUENCE [LARGE SCALE GENOMIC DNA]</scope>
    <source>
        <strain evidence="5">JCM 17225</strain>
    </source>
</reference>
<dbReference type="InterPro" id="IPR003305">
    <property type="entry name" value="CenC_carb-bd"/>
</dbReference>
<feature type="chain" id="PRO_5045434155" description="CBM-cenC domain-containing protein" evidence="2">
    <location>
        <begin position="36"/>
        <end position="196"/>
    </location>
</feature>
<keyword evidence="1" id="KW-0378">Hydrolase</keyword>